<evidence type="ECO:0000313" key="1">
    <source>
        <dbReference type="EMBL" id="EER00149.1"/>
    </source>
</evidence>
<organism evidence="2">
    <name type="scientific">Perkinsus marinus (strain ATCC 50983 / TXsc)</name>
    <dbReference type="NCBI Taxonomy" id="423536"/>
    <lineage>
        <taxon>Eukaryota</taxon>
        <taxon>Sar</taxon>
        <taxon>Alveolata</taxon>
        <taxon>Perkinsozoa</taxon>
        <taxon>Perkinsea</taxon>
        <taxon>Perkinsida</taxon>
        <taxon>Perkinsidae</taxon>
        <taxon>Perkinsus</taxon>
    </lineage>
</organism>
<protein>
    <submittedName>
        <fullName evidence="1">Uncharacterized protein</fullName>
    </submittedName>
</protein>
<dbReference type="InParanoid" id="C5LT12"/>
<sequence>MLRDGYIVDAGVDEPIAYRHCERGFDKVTIREDGSAEAAIPVVVANADFKDEVEVLYTVNRLIPGIEPCTEVRIVLKATQLALEEDAPKSGGLTMVADLNQNVAGEALASAVRRVYPDAVLAHG</sequence>
<gene>
    <name evidence="1" type="ORF">Pmar_PMAR014815</name>
</gene>
<evidence type="ECO:0000313" key="2">
    <source>
        <dbReference type="Proteomes" id="UP000007800"/>
    </source>
</evidence>
<reference evidence="1 2" key="1">
    <citation type="submission" date="2008-07" db="EMBL/GenBank/DDBJ databases">
        <authorList>
            <person name="El-Sayed N."/>
            <person name="Caler E."/>
            <person name="Inman J."/>
            <person name="Amedeo P."/>
            <person name="Hass B."/>
            <person name="Wortman J."/>
        </authorList>
    </citation>
    <scope>NUCLEOTIDE SEQUENCE [LARGE SCALE GENOMIC DNA]</scope>
    <source>
        <strain evidence="2">ATCC 50983 / TXsc</strain>
    </source>
</reference>
<keyword evidence="2" id="KW-1185">Reference proteome</keyword>
<accession>C5LT12</accession>
<dbReference type="Proteomes" id="UP000007800">
    <property type="component" value="Unassembled WGS sequence"/>
</dbReference>
<dbReference type="EMBL" id="GG685284">
    <property type="protein sequence ID" value="EER00149.1"/>
    <property type="molecule type" value="Genomic_DNA"/>
</dbReference>
<name>C5LT12_PERM5</name>
<proteinExistence type="predicted"/>
<dbReference type="GeneID" id="9049847"/>
<dbReference type="RefSeq" id="XP_002767431.1">
    <property type="nucleotide sequence ID" value="XM_002767385.1"/>
</dbReference>
<dbReference type="OrthoDB" id="440523at2759"/>
<dbReference type="AlphaFoldDB" id="C5LT12"/>